<feature type="domain" description="TIR" evidence="5">
    <location>
        <begin position="30"/>
        <end position="195"/>
    </location>
</feature>
<keyword evidence="2" id="KW-0677">Repeat</keyword>
<dbReference type="PRINTS" id="PR00364">
    <property type="entry name" value="DISEASERSIST"/>
</dbReference>
<dbReference type="PANTHER" id="PTHR11017">
    <property type="entry name" value="LEUCINE-RICH REPEAT-CONTAINING PROTEIN"/>
    <property type="match status" value="1"/>
</dbReference>
<dbReference type="InterPro" id="IPR000157">
    <property type="entry name" value="TIR_dom"/>
</dbReference>
<dbReference type="InterPro" id="IPR058192">
    <property type="entry name" value="WHD_ROQ1-like"/>
</dbReference>
<dbReference type="RefSeq" id="XP_052108750.1">
    <property type="nucleotide sequence ID" value="XM_052252790.1"/>
</dbReference>
<dbReference type="InterPro" id="IPR035897">
    <property type="entry name" value="Toll_tir_struct_dom_sf"/>
</dbReference>
<dbReference type="InterPro" id="IPR044974">
    <property type="entry name" value="Disease_R_plants"/>
</dbReference>
<dbReference type="Pfam" id="PF01582">
    <property type="entry name" value="TIR"/>
    <property type="match status" value="1"/>
</dbReference>
<dbReference type="PANTHER" id="PTHR11017:SF479">
    <property type="entry name" value="DISEASE RESISTANCE PROTEIN (TIR-NBS-LRR CLASS) FAMILY"/>
    <property type="match status" value="1"/>
</dbReference>
<dbReference type="Pfam" id="PF23282">
    <property type="entry name" value="WHD_ROQ1"/>
    <property type="match status" value="1"/>
</dbReference>
<dbReference type="GeneID" id="107461399"/>
<feature type="region of interest" description="Disordered" evidence="4">
    <location>
        <begin position="984"/>
        <end position="1016"/>
    </location>
</feature>
<dbReference type="FunFam" id="3.40.50.10140:FF:000007">
    <property type="entry name" value="Disease resistance protein (TIR-NBS-LRR class)"/>
    <property type="match status" value="1"/>
</dbReference>
<protein>
    <submittedName>
        <fullName evidence="7">Disease resistance protein RPV1 isoform X1</fullName>
    </submittedName>
</protein>
<dbReference type="InterPro" id="IPR002182">
    <property type="entry name" value="NB-ARC"/>
</dbReference>
<dbReference type="Pfam" id="PF07725">
    <property type="entry name" value="LRR_3"/>
    <property type="match status" value="1"/>
</dbReference>
<sequence length="1016" mass="114671">MFIDEADTCVIFDNFCKEEDVAAHASSEIIKYDVFLSFRGTDTRCGFLSHLRKELEDKHIKTYVDNMLREGTEISHSLLAAIEQSEIALIIFSQDYASSKWCLEELAKIMECRKQNGQIVIPIFHNVDPLWVRHQKESYHHALANHEVRFADRVQIWRDALKEAANLSGFHSPSSSFRDDADLVGEIVKRVLQRLNQSPQGDLQGLVGIHGPIEKLVSLCTESEAVIVGLWGMGGVGKTTLATAVFNRLCDGFEGFCFLNNVRERAEKYGIDHLKKELLSKLLKEEDASPFVTPGGITNFAKKRLSRTKVLVVLDDVNDSDQMEDLCGGHTWFGASSRIIVTTRDKHVLVKADADHIHEVETLNSDDSLRLFSLNAFKQNCTIEAEQVELSKRVLNYCKGLPLALKILGSFLKGKTQREWESELLKLEKMPDEKIQSILRLSYNELDRNDRNIFLHLACFFYTNTEEELIQSVLDSCGYATTIGLTNLHNKALISVSNGYVSMHDLIREMGREIVCEESLNDPGKRSRLWDPQDICKVLKDNKGTDAIESIELNMSEIDRMSLHPETFERMAGLKLVRFHAADSKNKLYAPEGIRSMSNELRYFHWDEFPLKSLPPSLSVERIVEIIMPNSGLQKLWEGEQNLVNLRKVDLDGSSSLMELPDLSKASNLREVSISGCKSLCQVPPSAVCSQKLKYLNVSNCESLESIAELPASVVCVIARDCRSLHTVSVSALDSVAEEAIQQQQFEDITFNFSNCYKLEENAKNSIMEHAYGRLKRPLAAAPTCATTAWLDKEDKHPYRYLSGKQHNHPKLNVLSGADPGWFRYINPQNGAVTLDVAPGDSLLGFIFWVVFPAYSGSYQVSATSVSYTYCVEVRNGPSFSYDGHWMPDEDIWLNDYYFWYDGQCCIDMIKVMEENTNTNNNNIQLKVSFKFFYNRLILSQPIEEDDDKEVEYWGVHPIYASDVRGGMSMESVNDVNLNMNVPSIEEGNGGSIDDSDERGGVSESVALMHGGRTDL</sequence>
<dbReference type="InterPro" id="IPR027417">
    <property type="entry name" value="P-loop_NTPase"/>
</dbReference>
<dbReference type="GO" id="GO:0007165">
    <property type="term" value="P:signal transduction"/>
    <property type="evidence" value="ECO:0007669"/>
    <property type="project" value="InterPro"/>
</dbReference>
<dbReference type="Pfam" id="PF00931">
    <property type="entry name" value="NB-ARC"/>
    <property type="match status" value="1"/>
</dbReference>
<gene>
    <name evidence="7" type="primary">LOC107461399</name>
</gene>
<reference evidence="6" key="1">
    <citation type="journal article" date="2016" name="Nat. Genet.">
        <title>The genome sequences of Arachis duranensis and Arachis ipaensis, the diploid ancestors of cultivated peanut.</title>
        <authorList>
            <person name="Bertioli D.J."/>
            <person name="Cannon S.B."/>
            <person name="Froenicke L."/>
            <person name="Huang G."/>
            <person name="Farmer A.D."/>
            <person name="Cannon E.K."/>
            <person name="Liu X."/>
            <person name="Gao D."/>
            <person name="Clevenger J."/>
            <person name="Dash S."/>
            <person name="Ren L."/>
            <person name="Moretzsohn M.C."/>
            <person name="Shirasawa K."/>
            <person name="Huang W."/>
            <person name="Vidigal B."/>
            <person name="Abernathy B."/>
            <person name="Chu Y."/>
            <person name="Niederhuth C.E."/>
            <person name="Umale P."/>
            <person name="Araujo A.C."/>
            <person name="Kozik A."/>
            <person name="Kim K.D."/>
            <person name="Burow M.D."/>
            <person name="Varshney R.K."/>
            <person name="Wang X."/>
            <person name="Zhang X."/>
            <person name="Barkley N."/>
            <person name="Guimaraes P.M."/>
            <person name="Isobe S."/>
            <person name="Guo B."/>
            <person name="Liao B."/>
            <person name="Stalker H.T."/>
            <person name="Schmitz R.J."/>
            <person name="Scheffler B.E."/>
            <person name="Leal-Bertioli S.C."/>
            <person name="Xun X."/>
            <person name="Jackson S.A."/>
            <person name="Michelmore R."/>
            <person name="Ozias-Akins P."/>
        </authorList>
    </citation>
    <scope>NUCLEOTIDE SEQUENCE [LARGE SCALE GENOMIC DNA]</scope>
    <source>
        <strain evidence="6">cv. V14167</strain>
    </source>
</reference>
<name>A0A9C6T2N6_ARADU</name>
<dbReference type="Proteomes" id="UP000515211">
    <property type="component" value="Chromosome 8"/>
</dbReference>
<dbReference type="SUPFAM" id="SSF52540">
    <property type="entry name" value="P-loop containing nucleoside triphosphate hydrolases"/>
    <property type="match status" value="1"/>
</dbReference>
<dbReference type="GO" id="GO:0043531">
    <property type="term" value="F:ADP binding"/>
    <property type="evidence" value="ECO:0007669"/>
    <property type="project" value="InterPro"/>
</dbReference>
<dbReference type="PROSITE" id="PS50104">
    <property type="entry name" value="TIR"/>
    <property type="match status" value="1"/>
</dbReference>
<dbReference type="InterPro" id="IPR042197">
    <property type="entry name" value="Apaf_helical"/>
</dbReference>
<proteinExistence type="predicted"/>
<dbReference type="AlphaFoldDB" id="A0A9C6T2N6"/>
<dbReference type="Gene3D" id="1.10.8.430">
    <property type="entry name" value="Helical domain of apoptotic protease-activating factors"/>
    <property type="match status" value="1"/>
</dbReference>
<dbReference type="Gene3D" id="3.40.50.10140">
    <property type="entry name" value="Toll/interleukin-1 receptor homology (TIR) domain"/>
    <property type="match status" value="1"/>
</dbReference>
<dbReference type="KEGG" id="adu:107461399"/>
<keyword evidence="3" id="KW-0520">NAD</keyword>
<dbReference type="GO" id="GO:0006952">
    <property type="term" value="P:defense response"/>
    <property type="evidence" value="ECO:0007669"/>
    <property type="project" value="InterPro"/>
</dbReference>
<evidence type="ECO:0000256" key="2">
    <source>
        <dbReference type="ARBA" id="ARBA00022737"/>
    </source>
</evidence>
<keyword evidence="1" id="KW-0433">Leucine-rich repeat</keyword>
<evidence type="ECO:0000259" key="5">
    <source>
        <dbReference type="PROSITE" id="PS50104"/>
    </source>
</evidence>
<organism evidence="6 7">
    <name type="scientific">Arachis duranensis</name>
    <name type="common">Wild peanut</name>
    <dbReference type="NCBI Taxonomy" id="130453"/>
    <lineage>
        <taxon>Eukaryota</taxon>
        <taxon>Viridiplantae</taxon>
        <taxon>Streptophyta</taxon>
        <taxon>Embryophyta</taxon>
        <taxon>Tracheophyta</taxon>
        <taxon>Spermatophyta</taxon>
        <taxon>Magnoliopsida</taxon>
        <taxon>eudicotyledons</taxon>
        <taxon>Gunneridae</taxon>
        <taxon>Pentapetalae</taxon>
        <taxon>rosids</taxon>
        <taxon>fabids</taxon>
        <taxon>Fabales</taxon>
        <taxon>Fabaceae</taxon>
        <taxon>Papilionoideae</taxon>
        <taxon>50 kb inversion clade</taxon>
        <taxon>dalbergioids sensu lato</taxon>
        <taxon>Dalbergieae</taxon>
        <taxon>Pterocarpus clade</taxon>
        <taxon>Arachis</taxon>
    </lineage>
</organism>
<evidence type="ECO:0000256" key="3">
    <source>
        <dbReference type="ARBA" id="ARBA00023027"/>
    </source>
</evidence>
<evidence type="ECO:0000313" key="6">
    <source>
        <dbReference type="Proteomes" id="UP000515211"/>
    </source>
</evidence>
<dbReference type="SMART" id="SM00255">
    <property type="entry name" value="TIR"/>
    <property type="match status" value="1"/>
</dbReference>
<reference evidence="7" key="2">
    <citation type="submission" date="2025-08" db="UniProtKB">
        <authorList>
            <consortium name="RefSeq"/>
        </authorList>
    </citation>
    <scope>IDENTIFICATION</scope>
    <source>
        <tissue evidence="7">Whole plant</tissue>
    </source>
</reference>
<dbReference type="InterPro" id="IPR011713">
    <property type="entry name" value="Leu-rich_rpt_3"/>
</dbReference>
<dbReference type="Gene3D" id="3.80.10.10">
    <property type="entry name" value="Ribonuclease Inhibitor"/>
    <property type="match status" value="1"/>
</dbReference>
<evidence type="ECO:0000256" key="1">
    <source>
        <dbReference type="ARBA" id="ARBA00022614"/>
    </source>
</evidence>
<dbReference type="SUPFAM" id="SSF52058">
    <property type="entry name" value="L domain-like"/>
    <property type="match status" value="1"/>
</dbReference>
<keyword evidence="6" id="KW-1185">Reference proteome</keyword>
<evidence type="ECO:0000313" key="7">
    <source>
        <dbReference type="RefSeq" id="XP_052108750.1"/>
    </source>
</evidence>
<dbReference type="InterPro" id="IPR032675">
    <property type="entry name" value="LRR_dom_sf"/>
</dbReference>
<evidence type="ECO:0000256" key="4">
    <source>
        <dbReference type="SAM" id="MobiDB-lite"/>
    </source>
</evidence>
<accession>A0A9C6T2N6</accession>
<dbReference type="Gene3D" id="3.40.50.300">
    <property type="entry name" value="P-loop containing nucleotide triphosphate hydrolases"/>
    <property type="match status" value="1"/>
</dbReference>
<dbReference type="SUPFAM" id="SSF52200">
    <property type="entry name" value="Toll/Interleukin receptor TIR domain"/>
    <property type="match status" value="1"/>
</dbReference>